<name>A0A8T1VZ22_9STRA</name>
<accession>A0A8T1VZ22</accession>
<keyword evidence="2" id="KW-1185">Reference proteome</keyword>
<evidence type="ECO:0000313" key="2">
    <source>
        <dbReference type="Proteomes" id="UP000694044"/>
    </source>
</evidence>
<sequence length="172" mass="18998">MLQLLCQLMFGTEPSRPPNVKCGEQDQTSDCAPMPVDISPLPATCSVARGFAWSVCFPCAGSEASERSGRVKWTELGKRVFQRKEDNLQPHMKVDHQVAHVAPPAENGQHDFVQSPVATRHANVWFIWRFVIADHAPAPHTSLRVTKATPPIEPTAIHRIKSVSKTSEVAAR</sequence>
<comment type="caution">
    <text evidence="1">The sequence shown here is derived from an EMBL/GenBank/DDBJ whole genome shotgun (WGS) entry which is preliminary data.</text>
</comment>
<organism evidence="1 2">
    <name type="scientific">Phytophthora pseudosyringae</name>
    <dbReference type="NCBI Taxonomy" id="221518"/>
    <lineage>
        <taxon>Eukaryota</taxon>
        <taxon>Sar</taxon>
        <taxon>Stramenopiles</taxon>
        <taxon>Oomycota</taxon>
        <taxon>Peronosporomycetes</taxon>
        <taxon>Peronosporales</taxon>
        <taxon>Peronosporaceae</taxon>
        <taxon>Phytophthora</taxon>
    </lineage>
</organism>
<dbReference type="Proteomes" id="UP000694044">
    <property type="component" value="Unassembled WGS sequence"/>
</dbReference>
<reference evidence="1" key="1">
    <citation type="submission" date="2021-02" db="EMBL/GenBank/DDBJ databases">
        <authorList>
            <person name="Palmer J.M."/>
        </authorList>
    </citation>
    <scope>NUCLEOTIDE SEQUENCE</scope>
    <source>
        <strain evidence="1">SCRP734</strain>
    </source>
</reference>
<proteinExistence type="predicted"/>
<protein>
    <submittedName>
        <fullName evidence="1">Uncharacterized protein</fullName>
    </submittedName>
</protein>
<evidence type="ECO:0000313" key="1">
    <source>
        <dbReference type="EMBL" id="KAG7385528.1"/>
    </source>
</evidence>
<gene>
    <name evidence="1" type="ORF">PHYPSEUDO_001293</name>
</gene>
<dbReference type="AlphaFoldDB" id="A0A8T1VZ22"/>
<dbReference type="EMBL" id="JAGDFM010000119">
    <property type="protein sequence ID" value="KAG7385528.1"/>
    <property type="molecule type" value="Genomic_DNA"/>
</dbReference>